<organism evidence="1 2">
    <name type="scientific">Ancylobacter oerskovii</name>
    <dbReference type="NCBI Taxonomy" id="459519"/>
    <lineage>
        <taxon>Bacteria</taxon>
        <taxon>Pseudomonadati</taxon>
        <taxon>Pseudomonadota</taxon>
        <taxon>Alphaproteobacteria</taxon>
        <taxon>Hyphomicrobiales</taxon>
        <taxon>Xanthobacteraceae</taxon>
        <taxon>Ancylobacter</taxon>
    </lineage>
</organism>
<keyword evidence="2" id="KW-1185">Reference proteome</keyword>
<comment type="caution">
    <text evidence="1">The sequence shown here is derived from an EMBL/GenBank/DDBJ whole genome shotgun (WGS) entry which is preliminary data.</text>
</comment>
<evidence type="ECO:0000313" key="2">
    <source>
        <dbReference type="Proteomes" id="UP001597299"/>
    </source>
</evidence>
<proteinExistence type="predicted"/>
<sequence length="176" mass="19582">MPLIENGKLVEDRFTRVADEDEALPASTPVLVSLDRFLKEEEALKSANVEVGLIWPNNKPIAEIAPYLPRLALVALNFPTFRDGRAYSQARLLRERLGWKGPLRAVGNVLRDQFLIMARSGFDQIVPAKEADARAFDEAMHSYTVFYQPTGDGRKSLLRARLGRSATRKGTTGEAA</sequence>
<evidence type="ECO:0000313" key="1">
    <source>
        <dbReference type="EMBL" id="MFD2139324.1"/>
    </source>
</evidence>
<accession>A0ABW4YT89</accession>
<name>A0ABW4YT89_9HYPH</name>
<dbReference type="RefSeq" id="WP_213352287.1">
    <property type="nucleotide sequence ID" value="NZ_JAHBGB010000019.1"/>
</dbReference>
<dbReference type="Proteomes" id="UP001597299">
    <property type="component" value="Unassembled WGS sequence"/>
</dbReference>
<reference evidence="2" key="1">
    <citation type="journal article" date="2019" name="Int. J. Syst. Evol. Microbiol.">
        <title>The Global Catalogue of Microorganisms (GCM) 10K type strain sequencing project: providing services to taxonomists for standard genome sequencing and annotation.</title>
        <authorList>
            <consortium name="The Broad Institute Genomics Platform"/>
            <consortium name="The Broad Institute Genome Sequencing Center for Infectious Disease"/>
            <person name="Wu L."/>
            <person name="Ma J."/>
        </authorList>
    </citation>
    <scope>NUCLEOTIDE SEQUENCE [LARGE SCALE GENOMIC DNA]</scope>
    <source>
        <strain evidence="2">CCM 7435</strain>
    </source>
</reference>
<gene>
    <name evidence="1" type="ORF">ACFSNC_02840</name>
</gene>
<dbReference type="PIRSF" id="PIRSF030820">
    <property type="entry name" value="UCP030820"/>
    <property type="match status" value="1"/>
</dbReference>
<dbReference type="Pfam" id="PF06073">
    <property type="entry name" value="DUF934"/>
    <property type="match status" value="1"/>
</dbReference>
<dbReference type="InterPro" id="IPR008318">
    <property type="entry name" value="UCP030820"/>
</dbReference>
<dbReference type="EMBL" id="JBHUHD010000001">
    <property type="protein sequence ID" value="MFD2139324.1"/>
    <property type="molecule type" value="Genomic_DNA"/>
</dbReference>
<protein>
    <submittedName>
        <fullName evidence="1">DUF934 domain-containing protein</fullName>
    </submittedName>
</protein>